<feature type="compositionally biased region" description="Basic and acidic residues" evidence="1">
    <location>
        <begin position="232"/>
        <end position="247"/>
    </location>
</feature>
<accession>A0ABD3CS76</accession>
<sequence>MQTQRQLLRRSSAGFLFPSLSPSLNFPHTPINYYNSNNYNNNNNNQYSSLCSAHKTSLWLAQQLDTTAISAATPPEVGPIEIPPSIPFDDSGALQTAASVLLSGAFTLFLFRTFRRRARRAKQMRLRSSGAKNSVAAGKGKSRSSPEEAFLGAVIAAVFCLLLYKFTTAIELSLNRQTLSNNYSVRQITITIRTIINGICYLATFVFGFNSVGLFLYSGQLALDSTPPLNKPSEDQTPDKIKDKNDE</sequence>
<evidence type="ECO:0000313" key="4">
    <source>
        <dbReference type="Proteomes" id="UP001632038"/>
    </source>
</evidence>
<keyword evidence="2" id="KW-1133">Transmembrane helix</keyword>
<dbReference type="AlphaFoldDB" id="A0ABD3CS76"/>
<dbReference type="PANTHER" id="PTHR35733">
    <property type="entry name" value="OS02G0307800 PROTEIN"/>
    <property type="match status" value="1"/>
</dbReference>
<keyword evidence="2" id="KW-0472">Membrane</keyword>
<feature type="transmembrane region" description="Helical" evidence="2">
    <location>
        <begin position="190"/>
        <end position="217"/>
    </location>
</feature>
<dbReference type="Proteomes" id="UP001632038">
    <property type="component" value="Unassembled WGS sequence"/>
</dbReference>
<evidence type="ECO:0000256" key="1">
    <source>
        <dbReference type="SAM" id="MobiDB-lite"/>
    </source>
</evidence>
<comment type="caution">
    <text evidence="3">The sequence shown here is derived from an EMBL/GenBank/DDBJ whole genome shotgun (WGS) entry which is preliminary data.</text>
</comment>
<proteinExistence type="predicted"/>
<feature type="transmembrane region" description="Helical" evidence="2">
    <location>
        <begin position="93"/>
        <end position="114"/>
    </location>
</feature>
<reference evidence="4" key="1">
    <citation type="journal article" date="2024" name="IScience">
        <title>Strigolactones Initiate the Formation of Haustorium-like Structures in Castilleja.</title>
        <authorList>
            <person name="Buerger M."/>
            <person name="Peterson D."/>
            <person name="Chory J."/>
        </authorList>
    </citation>
    <scope>NUCLEOTIDE SEQUENCE [LARGE SCALE GENOMIC DNA]</scope>
</reference>
<dbReference type="InterPro" id="IPR021434">
    <property type="entry name" value="DUF3082"/>
</dbReference>
<keyword evidence="2" id="KW-0812">Transmembrane</keyword>
<protein>
    <recommendedName>
        <fullName evidence="5">Transmembrane protein</fullName>
    </recommendedName>
</protein>
<evidence type="ECO:0008006" key="5">
    <source>
        <dbReference type="Google" id="ProtNLM"/>
    </source>
</evidence>
<name>A0ABD3CS76_9LAMI</name>
<evidence type="ECO:0000313" key="3">
    <source>
        <dbReference type="EMBL" id="KAL3631442.1"/>
    </source>
</evidence>
<dbReference type="EMBL" id="JAVIJP010000032">
    <property type="protein sequence ID" value="KAL3631442.1"/>
    <property type="molecule type" value="Genomic_DNA"/>
</dbReference>
<evidence type="ECO:0000256" key="2">
    <source>
        <dbReference type="SAM" id="Phobius"/>
    </source>
</evidence>
<feature type="region of interest" description="Disordered" evidence="1">
    <location>
        <begin position="226"/>
        <end position="247"/>
    </location>
</feature>
<dbReference type="PANTHER" id="PTHR35733:SF1">
    <property type="entry name" value="OS02G0307800 PROTEIN"/>
    <property type="match status" value="1"/>
</dbReference>
<feature type="region of interest" description="Disordered" evidence="1">
    <location>
        <begin position="124"/>
        <end position="144"/>
    </location>
</feature>
<keyword evidence="4" id="KW-1185">Reference proteome</keyword>
<dbReference type="Pfam" id="PF11282">
    <property type="entry name" value="DUF3082"/>
    <property type="match status" value="1"/>
</dbReference>
<gene>
    <name evidence="3" type="ORF">CASFOL_024426</name>
</gene>
<organism evidence="3 4">
    <name type="scientific">Castilleja foliolosa</name>
    <dbReference type="NCBI Taxonomy" id="1961234"/>
    <lineage>
        <taxon>Eukaryota</taxon>
        <taxon>Viridiplantae</taxon>
        <taxon>Streptophyta</taxon>
        <taxon>Embryophyta</taxon>
        <taxon>Tracheophyta</taxon>
        <taxon>Spermatophyta</taxon>
        <taxon>Magnoliopsida</taxon>
        <taxon>eudicotyledons</taxon>
        <taxon>Gunneridae</taxon>
        <taxon>Pentapetalae</taxon>
        <taxon>asterids</taxon>
        <taxon>lamiids</taxon>
        <taxon>Lamiales</taxon>
        <taxon>Orobanchaceae</taxon>
        <taxon>Pedicularideae</taxon>
        <taxon>Castillejinae</taxon>
        <taxon>Castilleja</taxon>
    </lineage>
</organism>